<evidence type="ECO:0000313" key="2">
    <source>
        <dbReference type="Proteomes" id="UP000231919"/>
    </source>
</evidence>
<name>A0ABX4NHJ1_9LEPT</name>
<gene>
    <name evidence="1" type="ORF">CH378_04920</name>
</gene>
<reference evidence="1 2" key="1">
    <citation type="submission" date="2017-07" db="EMBL/GenBank/DDBJ databases">
        <title>Leptospira spp. isolated from tropical soils.</title>
        <authorList>
            <person name="Thibeaux R."/>
            <person name="Iraola G."/>
            <person name="Ferres I."/>
            <person name="Bierque E."/>
            <person name="Girault D."/>
            <person name="Soupe-Gilbert M.-E."/>
            <person name="Picardeau M."/>
            <person name="Goarant C."/>
        </authorList>
    </citation>
    <scope>NUCLEOTIDE SEQUENCE [LARGE SCALE GENOMIC DNA]</scope>
    <source>
        <strain evidence="1 2">JW2-C-B1</strain>
    </source>
</reference>
<sequence length="106" mass="11989">MRTFLRLEPRFVPGRDFDKVKSDFEICGNCKVKSGAGNGAVLSSFKGTSCRNIWRISDLGRKDFFRRRVGDPTLLVVQNNIRGFARQRPALISFSVPTGFTKKDCE</sequence>
<proteinExistence type="predicted"/>
<dbReference type="EMBL" id="NPDP01000006">
    <property type="protein sequence ID" value="PJZ30980.1"/>
    <property type="molecule type" value="Genomic_DNA"/>
</dbReference>
<keyword evidence="2" id="KW-1185">Reference proteome</keyword>
<protein>
    <submittedName>
        <fullName evidence="1">Uncharacterized protein</fullName>
    </submittedName>
</protein>
<evidence type="ECO:0000313" key="1">
    <source>
        <dbReference type="EMBL" id="PJZ30980.1"/>
    </source>
</evidence>
<organism evidence="1 2">
    <name type="scientific">Leptospira kmetyi</name>
    <dbReference type="NCBI Taxonomy" id="408139"/>
    <lineage>
        <taxon>Bacteria</taxon>
        <taxon>Pseudomonadati</taxon>
        <taxon>Spirochaetota</taxon>
        <taxon>Spirochaetia</taxon>
        <taxon>Leptospirales</taxon>
        <taxon>Leptospiraceae</taxon>
        <taxon>Leptospira</taxon>
    </lineage>
</organism>
<comment type="caution">
    <text evidence="1">The sequence shown here is derived from an EMBL/GenBank/DDBJ whole genome shotgun (WGS) entry which is preliminary data.</text>
</comment>
<accession>A0ABX4NHJ1</accession>
<dbReference type="Proteomes" id="UP000231919">
    <property type="component" value="Unassembled WGS sequence"/>
</dbReference>